<evidence type="ECO:0000256" key="2">
    <source>
        <dbReference type="SAM" id="SignalP"/>
    </source>
</evidence>
<dbReference type="EMBL" id="LZPO01008123">
    <property type="protein sequence ID" value="OBS82217.1"/>
    <property type="molecule type" value="Genomic_DNA"/>
</dbReference>
<feature type="chain" id="PRO_5008346698" description="Secreted protein" evidence="2">
    <location>
        <begin position="33"/>
        <end position="74"/>
    </location>
</feature>
<name>A0A1A6HWW7_NEOLE</name>
<organism evidence="3 4">
    <name type="scientific">Neotoma lepida</name>
    <name type="common">Desert woodrat</name>
    <dbReference type="NCBI Taxonomy" id="56216"/>
    <lineage>
        <taxon>Eukaryota</taxon>
        <taxon>Metazoa</taxon>
        <taxon>Chordata</taxon>
        <taxon>Craniata</taxon>
        <taxon>Vertebrata</taxon>
        <taxon>Euteleostomi</taxon>
        <taxon>Mammalia</taxon>
        <taxon>Eutheria</taxon>
        <taxon>Euarchontoglires</taxon>
        <taxon>Glires</taxon>
        <taxon>Rodentia</taxon>
        <taxon>Myomorpha</taxon>
        <taxon>Muroidea</taxon>
        <taxon>Cricetidae</taxon>
        <taxon>Neotominae</taxon>
        <taxon>Neotoma</taxon>
    </lineage>
</organism>
<dbReference type="Proteomes" id="UP000092124">
    <property type="component" value="Unassembled WGS sequence"/>
</dbReference>
<reference evidence="3 4" key="1">
    <citation type="submission" date="2016-06" db="EMBL/GenBank/DDBJ databases">
        <title>The Draft Genome Sequence and Annotation of the Desert Woodrat Neotoma lepida.</title>
        <authorList>
            <person name="Campbell M."/>
            <person name="Oakeson K.F."/>
            <person name="Yandell M."/>
            <person name="Halpert J.R."/>
            <person name="Dearing D."/>
        </authorList>
    </citation>
    <scope>NUCLEOTIDE SEQUENCE [LARGE SCALE GENOMIC DNA]</scope>
    <source>
        <strain evidence="3">417</strain>
        <tissue evidence="3">Liver</tissue>
    </source>
</reference>
<sequence>MLARKALFLSCHPWLRHLFLVAQLLVVQRAQARASRRAGQQVPGVELCSAPGGEHHPEEEKARIGPGISPKINE</sequence>
<protein>
    <recommendedName>
        <fullName evidence="5">Secreted protein</fullName>
    </recommendedName>
</protein>
<feature type="compositionally biased region" description="Basic and acidic residues" evidence="1">
    <location>
        <begin position="53"/>
        <end position="63"/>
    </location>
</feature>
<comment type="caution">
    <text evidence="3">The sequence shown here is derived from an EMBL/GenBank/DDBJ whole genome shotgun (WGS) entry which is preliminary data.</text>
</comment>
<feature type="signal peptide" evidence="2">
    <location>
        <begin position="1"/>
        <end position="32"/>
    </location>
</feature>
<evidence type="ECO:0000256" key="1">
    <source>
        <dbReference type="SAM" id="MobiDB-lite"/>
    </source>
</evidence>
<gene>
    <name evidence="3" type="ORF">A6R68_23787</name>
</gene>
<evidence type="ECO:0000313" key="3">
    <source>
        <dbReference type="EMBL" id="OBS82217.1"/>
    </source>
</evidence>
<dbReference type="AlphaFoldDB" id="A0A1A6HWW7"/>
<evidence type="ECO:0008006" key="5">
    <source>
        <dbReference type="Google" id="ProtNLM"/>
    </source>
</evidence>
<keyword evidence="4" id="KW-1185">Reference proteome</keyword>
<keyword evidence="2" id="KW-0732">Signal</keyword>
<accession>A0A1A6HWW7</accession>
<evidence type="ECO:0000313" key="4">
    <source>
        <dbReference type="Proteomes" id="UP000092124"/>
    </source>
</evidence>
<proteinExistence type="predicted"/>
<feature type="region of interest" description="Disordered" evidence="1">
    <location>
        <begin position="43"/>
        <end position="74"/>
    </location>
</feature>